<dbReference type="STRING" id="980251.GCA_001642875_04053"/>
<dbReference type="AlphaFoldDB" id="A0A5B9P9N8"/>
<organism evidence="2 3">
    <name type="scientific">Mariniblastus fucicola</name>
    <dbReference type="NCBI Taxonomy" id="980251"/>
    <lineage>
        <taxon>Bacteria</taxon>
        <taxon>Pseudomonadati</taxon>
        <taxon>Planctomycetota</taxon>
        <taxon>Planctomycetia</taxon>
        <taxon>Pirellulales</taxon>
        <taxon>Pirellulaceae</taxon>
        <taxon>Mariniblastus</taxon>
    </lineage>
</organism>
<dbReference type="KEGG" id="mff:MFFC18_29060"/>
<reference evidence="2 3" key="1">
    <citation type="submission" date="2019-08" db="EMBL/GenBank/DDBJ databases">
        <title>Deep-cultivation of Planctomycetes and their phenomic and genomic characterization uncovers novel biology.</title>
        <authorList>
            <person name="Wiegand S."/>
            <person name="Jogler M."/>
            <person name="Boedeker C."/>
            <person name="Pinto D."/>
            <person name="Vollmers J."/>
            <person name="Rivas-Marin E."/>
            <person name="Kohn T."/>
            <person name="Peeters S.H."/>
            <person name="Heuer A."/>
            <person name="Rast P."/>
            <person name="Oberbeckmann S."/>
            <person name="Bunk B."/>
            <person name="Jeske O."/>
            <person name="Meyerdierks A."/>
            <person name="Storesund J.E."/>
            <person name="Kallscheuer N."/>
            <person name="Luecker S."/>
            <person name="Lage O.M."/>
            <person name="Pohl T."/>
            <person name="Merkel B.J."/>
            <person name="Hornburger P."/>
            <person name="Mueller R.-W."/>
            <person name="Bruemmer F."/>
            <person name="Labrenz M."/>
            <person name="Spormann A.M."/>
            <person name="Op den Camp H."/>
            <person name="Overmann J."/>
            <person name="Amann R."/>
            <person name="Jetten M.S.M."/>
            <person name="Mascher T."/>
            <person name="Medema M.H."/>
            <person name="Devos D.P."/>
            <person name="Kaster A.-K."/>
            <person name="Ovreas L."/>
            <person name="Rohde M."/>
            <person name="Galperin M.Y."/>
            <person name="Jogler C."/>
        </authorList>
    </citation>
    <scope>NUCLEOTIDE SEQUENCE [LARGE SCALE GENOMIC DNA]</scope>
    <source>
        <strain evidence="2 3">FC18</strain>
    </source>
</reference>
<evidence type="ECO:0000313" key="2">
    <source>
        <dbReference type="EMBL" id="QEG23014.1"/>
    </source>
</evidence>
<accession>A0A5B9P9N8</accession>
<dbReference type="InterPro" id="IPR029052">
    <property type="entry name" value="Metallo-depent_PP-like"/>
</dbReference>
<dbReference type="OrthoDB" id="384253at2"/>
<dbReference type="GO" id="GO:0008803">
    <property type="term" value="F:bis(5'-nucleosyl)-tetraphosphatase (symmetrical) activity"/>
    <property type="evidence" value="ECO:0007669"/>
    <property type="project" value="TreeGrafter"/>
</dbReference>
<dbReference type="GO" id="GO:0005737">
    <property type="term" value="C:cytoplasm"/>
    <property type="evidence" value="ECO:0007669"/>
    <property type="project" value="TreeGrafter"/>
</dbReference>
<dbReference type="EMBL" id="CP042912">
    <property type="protein sequence ID" value="QEG23014.1"/>
    <property type="molecule type" value="Genomic_DNA"/>
</dbReference>
<evidence type="ECO:0000313" key="3">
    <source>
        <dbReference type="Proteomes" id="UP000322214"/>
    </source>
</evidence>
<dbReference type="PANTHER" id="PTHR42850:SF4">
    <property type="entry name" value="ZINC-DEPENDENT ENDOPOLYPHOSPHATASE"/>
    <property type="match status" value="1"/>
</dbReference>
<sequence length="223" mass="24992">MARTIAIGDIHGCGISLNRLLESIDVTGDDKIVTLGDYVDRGMGSSQVIETLIHLVSRCRLVPLIGNHEIMMFKGLQNGGKDLDFWLMHGGQATVASYGGRLQNIPQDHLTFLSHCLRFHETDSHFFVHACYDPYIPLNEQPDDVMFWQHVNEFPPGPHMNDKIAVLGHTPQTDGEILDMGHLKVIDTFCYGDQWLTALDVESGKIWQANEKGEVRVDQLVAK</sequence>
<dbReference type="PANTHER" id="PTHR42850">
    <property type="entry name" value="METALLOPHOSPHOESTERASE"/>
    <property type="match status" value="1"/>
</dbReference>
<dbReference type="Gene3D" id="3.60.21.10">
    <property type="match status" value="1"/>
</dbReference>
<dbReference type="Proteomes" id="UP000322214">
    <property type="component" value="Chromosome"/>
</dbReference>
<dbReference type="RefSeq" id="WP_075086056.1">
    <property type="nucleotide sequence ID" value="NZ_CP042912.1"/>
</dbReference>
<dbReference type="EC" id="3.1.3.16" evidence="2"/>
<feature type="domain" description="Calcineurin-like phosphoesterase" evidence="1">
    <location>
        <begin position="3"/>
        <end position="173"/>
    </location>
</feature>
<dbReference type="SUPFAM" id="SSF56300">
    <property type="entry name" value="Metallo-dependent phosphatases"/>
    <property type="match status" value="1"/>
</dbReference>
<dbReference type="Pfam" id="PF00149">
    <property type="entry name" value="Metallophos"/>
    <property type="match status" value="1"/>
</dbReference>
<keyword evidence="2" id="KW-0378">Hydrolase</keyword>
<dbReference type="InterPro" id="IPR050126">
    <property type="entry name" value="Ap4A_hydrolase"/>
</dbReference>
<proteinExistence type="predicted"/>
<dbReference type="GO" id="GO:0004722">
    <property type="term" value="F:protein serine/threonine phosphatase activity"/>
    <property type="evidence" value="ECO:0007669"/>
    <property type="project" value="UniProtKB-EC"/>
</dbReference>
<name>A0A5B9P9N8_9BACT</name>
<protein>
    <submittedName>
        <fullName evidence="2">Serine/threonine-protein phosphatase 1</fullName>
        <ecNumber evidence="2">3.1.3.16</ecNumber>
    </submittedName>
</protein>
<evidence type="ECO:0000259" key="1">
    <source>
        <dbReference type="Pfam" id="PF00149"/>
    </source>
</evidence>
<dbReference type="InterPro" id="IPR004843">
    <property type="entry name" value="Calcineurin-like_PHP"/>
</dbReference>
<keyword evidence="3" id="KW-1185">Reference proteome</keyword>
<gene>
    <name evidence="2" type="primary">pphA</name>
    <name evidence="2" type="ORF">MFFC18_29060</name>
</gene>
<dbReference type="GO" id="GO:0110154">
    <property type="term" value="P:RNA decapping"/>
    <property type="evidence" value="ECO:0007669"/>
    <property type="project" value="TreeGrafter"/>
</dbReference>